<dbReference type="CDD" id="cd02440">
    <property type="entry name" value="AdoMet_MTases"/>
    <property type="match status" value="1"/>
</dbReference>
<dbReference type="PANTHER" id="PTHR42912">
    <property type="entry name" value="METHYLTRANSFERASE"/>
    <property type="match status" value="1"/>
</dbReference>
<dbReference type="InterPro" id="IPR050508">
    <property type="entry name" value="Methyltransf_Superfamily"/>
</dbReference>
<keyword evidence="3" id="KW-1185">Reference proteome</keyword>
<sequence length="224" mass="23636">MDKAIVDYYDRLAPEYDSDRFAGTYGRFVDEQERAILGATRGLSGAVLDVGCGTGRLTGFATHGCDASAESVRIATAKHPGKQFEVADATAALPFADASFDGATCFHVLMHLDGPSVAGLLAQVARVLKPGGVFVVDCASATRRGLGRRRADGWHGSTSLTQGEFAALGRAAGLELERMDGTLMLPIHRLPAALRMPLRPLDSLACALAPDLASYLVATFRRAG</sequence>
<dbReference type="RefSeq" id="WP_264946201.1">
    <property type="nucleotide sequence ID" value="NZ_JAPDRA010000011.1"/>
</dbReference>
<dbReference type="Gene3D" id="3.40.50.150">
    <property type="entry name" value="Vaccinia Virus protein VP39"/>
    <property type="match status" value="1"/>
</dbReference>
<dbReference type="Pfam" id="PF08241">
    <property type="entry name" value="Methyltransf_11"/>
    <property type="match status" value="1"/>
</dbReference>
<evidence type="ECO:0000313" key="2">
    <source>
        <dbReference type="EMBL" id="MFD0948209.1"/>
    </source>
</evidence>
<organism evidence="2 3">
    <name type="scientific">Sphingomonas canadensis</name>
    <dbReference type="NCBI Taxonomy" id="1219257"/>
    <lineage>
        <taxon>Bacteria</taxon>
        <taxon>Pseudomonadati</taxon>
        <taxon>Pseudomonadota</taxon>
        <taxon>Alphaproteobacteria</taxon>
        <taxon>Sphingomonadales</taxon>
        <taxon>Sphingomonadaceae</taxon>
        <taxon>Sphingomonas</taxon>
    </lineage>
</organism>
<comment type="caution">
    <text evidence="2">The sequence shown here is derived from an EMBL/GenBank/DDBJ whole genome shotgun (WGS) entry which is preliminary data.</text>
</comment>
<dbReference type="InterPro" id="IPR029063">
    <property type="entry name" value="SAM-dependent_MTases_sf"/>
</dbReference>
<dbReference type="Proteomes" id="UP001596977">
    <property type="component" value="Unassembled WGS sequence"/>
</dbReference>
<keyword evidence="2" id="KW-0489">Methyltransferase</keyword>
<gene>
    <name evidence="2" type="ORF">ACFQ1E_17850</name>
</gene>
<protein>
    <submittedName>
        <fullName evidence="2">Methyltransferase domain-containing protein</fullName>
    </submittedName>
</protein>
<reference evidence="3" key="1">
    <citation type="journal article" date="2019" name="Int. J. Syst. Evol. Microbiol.">
        <title>The Global Catalogue of Microorganisms (GCM) 10K type strain sequencing project: providing services to taxonomists for standard genome sequencing and annotation.</title>
        <authorList>
            <consortium name="The Broad Institute Genomics Platform"/>
            <consortium name="The Broad Institute Genome Sequencing Center for Infectious Disease"/>
            <person name="Wu L."/>
            <person name="Ma J."/>
        </authorList>
    </citation>
    <scope>NUCLEOTIDE SEQUENCE [LARGE SCALE GENOMIC DNA]</scope>
    <source>
        <strain evidence="3">CCUG 62982</strain>
    </source>
</reference>
<evidence type="ECO:0000313" key="3">
    <source>
        <dbReference type="Proteomes" id="UP001596977"/>
    </source>
</evidence>
<accession>A0ABW3HAY2</accession>
<name>A0ABW3HAY2_9SPHN</name>
<keyword evidence="2" id="KW-0808">Transferase</keyword>
<dbReference type="GO" id="GO:0008168">
    <property type="term" value="F:methyltransferase activity"/>
    <property type="evidence" value="ECO:0007669"/>
    <property type="project" value="UniProtKB-KW"/>
</dbReference>
<feature type="domain" description="Methyltransferase type 11" evidence="1">
    <location>
        <begin position="48"/>
        <end position="136"/>
    </location>
</feature>
<evidence type="ECO:0000259" key="1">
    <source>
        <dbReference type="Pfam" id="PF08241"/>
    </source>
</evidence>
<dbReference type="EMBL" id="JBHTJG010000011">
    <property type="protein sequence ID" value="MFD0948209.1"/>
    <property type="molecule type" value="Genomic_DNA"/>
</dbReference>
<dbReference type="SUPFAM" id="SSF53335">
    <property type="entry name" value="S-adenosyl-L-methionine-dependent methyltransferases"/>
    <property type="match status" value="1"/>
</dbReference>
<proteinExistence type="predicted"/>
<dbReference type="GO" id="GO:0032259">
    <property type="term" value="P:methylation"/>
    <property type="evidence" value="ECO:0007669"/>
    <property type="project" value="UniProtKB-KW"/>
</dbReference>
<dbReference type="InterPro" id="IPR013216">
    <property type="entry name" value="Methyltransf_11"/>
</dbReference>